<dbReference type="GO" id="GO:0005524">
    <property type="term" value="F:ATP binding"/>
    <property type="evidence" value="ECO:0007669"/>
    <property type="project" value="InterPro"/>
</dbReference>
<evidence type="ECO:0000256" key="2">
    <source>
        <dbReference type="ARBA" id="ARBA00022741"/>
    </source>
</evidence>
<dbReference type="InterPro" id="IPR000850">
    <property type="entry name" value="Adenylat/UMP-CMP_kin"/>
</dbReference>
<evidence type="ECO:0008006" key="7">
    <source>
        <dbReference type="Google" id="ProtNLM"/>
    </source>
</evidence>
<dbReference type="Gene3D" id="3.40.50.300">
    <property type="entry name" value="P-loop containing nucleotide triphosphate hydrolases"/>
    <property type="match status" value="1"/>
</dbReference>
<dbReference type="Pfam" id="PF05186">
    <property type="entry name" value="Dpy-30"/>
    <property type="match status" value="1"/>
</dbReference>
<gene>
    <name evidence="5" type="ORF">EVOR1521_LOCUS26428</name>
</gene>
<dbReference type="Gene3D" id="1.20.890.10">
    <property type="entry name" value="cAMP-dependent protein kinase regulatory subunit, dimerization-anchoring domain"/>
    <property type="match status" value="1"/>
</dbReference>
<evidence type="ECO:0000256" key="1">
    <source>
        <dbReference type="ARBA" id="ARBA00022679"/>
    </source>
</evidence>
<name>A0AA36JCU2_9DINO</name>
<evidence type="ECO:0000256" key="4">
    <source>
        <dbReference type="SAM" id="MobiDB-lite"/>
    </source>
</evidence>
<accession>A0AA36JCU2</accession>
<sequence length="560" mass="61883">MARVRLVHVRDVARLTRHLLEVSPEMDYHLAVDRGDVTQKSLIQAVAKQFQLPYEPASVTVAEAVLAEMADILTMNLRMEPSPIMEVPWQPPPEEDPEAERKEREAKEAEAAREASKSSLLIPEAKKKLRPGSAASSTPPPPPPEELEVKEDEPGPQLDVTPGFRWWSEAGIVENIAQVATEFLRWRQLVPVKLCVAGPPSSGSLQLCHQLAEKYRLPAVVLEEVVQDFAGRDSPLGLQLKEQLDLVAANAANPKSQGPFTLPGPLLAQVMAAAMAEKPGLHRGWVIGGFPMTTEEAVNFFADMPVPAEPPKKGKEAELVLDDLKFKEHMAPDLLVVVQSAEEVCQARANASESKPYVEKEFVATMDQWKKDKDALPELFGKMGAEPVTVSADLAAEAERQKHEADVKAAEEEEREVPPLDESDLVVLASSSWSWLEGATAKVSSALEGRRPVFNFLAPTVESPEPSKVESVVEEVVNEAPNEEKLRAEQRVEHVKKEELARLEKHSEPLRLYLMKFVVPALTGALVEVCHEQPEDPVGYLAEYLALYAEVSKERRAESR</sequence>
<comment type="caution">
    <text evidence="5">The sequence shown here is derived from an EMBL/GenBank/DDBJ whole genome shotgun (WGS) entry which is preliminary data.</text>
</comment>
<dbReference type="CDD" id="cd22967">
    <property type="entry name" value="DD_AK7"/>
    <property type="match status" value="1"/>
</dbReference>
<keyword evidence="1" id="KW-0808">Transferase</keyword>
<evidence type="ECO:0000313" key="5">
    <source>
        <dbReference type="EMBL" id="CAJ1403855.1"/>
    </source>
</evidence>
<dbReference type="PANTHER" id="PTHR23359">
    <property type="entry name" value="NUCLEOTIDE KINASE"/>
    <property type="match status" value="1"/>
</dbReference>
<feature type="compositionally biased region" description="Basic and acidic residues" evidence="4">
    <location>
        <begin position="99"/>
        <end position="116"/>
    </location>
</feature>
<dbReference type="InterPro" id="IPR047499">
    <property type="entry name" value="DD_AK7"/>
</dbReference>
<dbReference type="GO" id="GO:0006139">
    <property type="term" value="P:nucleobase-containing compound metabolic process"/>
    <property type="evidence" value="ECO:0007669"/>
    <property type="project" value="InterPro"/>
</dbReference>
<dbReference type="InterPro" id="IPR027417">
    <property type="entry name" value="P-loop_NTPase"/>
</dbReference>
<dbReference type="Proteomes" id="UP001178507">
    <property type="component" value="Unassembled WGS sequence"/>
</dbReference>
<dbReference type="AlphaFoldDB" id="A0AA36JCU2"/>
<dbReference type="GO" id="GO:0019205">
    <property type="term" value="F:nucleobase-containing compound kinase activity"/>
    <property type="evidence" value="ECO:0007669"/>
    <property type="project" value="InterPro"/>
</dbReference>
<keyword evidence="3" id="KW-0418">Kinase</keyword>
<keyword evidence="6" id="KW-1185">Reference proteome</keyword>
<organism evidence="5 6">
    <name type="scientific">Effrenium voratum</name>
    <dbReference type="NCBI Taxonomy" id="2562239"/>
    <lineage>
        <taxon>Eukaryota</taxon>
        <taxon>Sar</taxon>
        <taxon>Alveolata</taxon>
        <taxon>Dinophyceae</taxon>
        <taxon>Suessiales</taxon>
        <taxon>Symbiodiniaceae</taxon>
        <taxon>Effrenium</taxon>
    </lineage>
</organism>
<protein>
    <recommendedName>
        <fullName evidence="7">Adenylate kinase</fullName>
    </recommendedName>
</protein>
<reference evidence="5" key="1">
    <citation type="submission" date="2023-08" db="EMBL/GenBank/DDBJ databases">
        <authorList>
            <person name="Chen Y."/>
            <person name="Shah S."/>
            <person name="Dougan E. K."/>
            <person name="Thang M."/>
            <person name="Chan C."/>
        </authorList>
    </citation>
    <scope>NUCLEOTIDE SEQUENCE</scope>
</reference>
<dbReference type="InterPro" id="IPR007858">
    <property type="entry name" value="Dpy-30_motif"/>
</dbReference>
<proteinExistence type="predicted"/>
<evidence type="ECO:0000256" key="3">
    <source>
        <dbReference type="ARBA" id="ARBA00022777"/>
    </source>
</evidence>
<dbReference type="EMBL" id="CAUJNA010003512">
    <property type="protein sequence ID" value="CAJ1403855.1"/>
    <property type="molecule type" value="Genomic_DNA"/>
</dbReference>
<feature type="region of interest" description="Disordered" evidence="4">
    <location>
        <begin position="84"/>
        <end position="161"/>
    </location>
</feature>
<evidence type="ECO:0000313" key="6">
    <source>
        <dbReference type="Proteomes" id="UP001178507"/>
    </source>
</evidence>
<keyword evidence="2" id="KW-0547">Nucleotide-binding</keyword>